<dbReference type="EnsemblPlants" id="KEH26038">
    <property type="protein sequence ID" value="KEH26038"/>
    <property type="gene ID" value="MTR_6g042235"/>
</dbReference>
<dbReference type="EMBL" id="CM001222">
    <property type="protein sequence ID" value="KEH26038.1"/>
    <property type="molecule type" value="Genomic_DNA"/>
</dbReference>
<name>A0A072UAC7_MEDTR</name>
<reference evidence="2" key="3">
    <citation type="submission" date="2015-04" db="UniProtKB">
        <authorList>
            <consortium name="EnsemblPlants"/>
        </authorList>
    </citation>
    <scope>IDENTIFICATION</scope>
    <source>
        <strain evidence="2">cv. Jemalong A17</strain>
    </source>
</reference>
<sequence length="93" mass="11040">MGTLNKGFWQLRGFQQFIQGINMEREKLQWRRKNKVTDLQWRKTYCCLRKRKRRNGDGWRCESGGRVGGEMLLEAAGGFVSEGLCLRVFTFYR</sequence>
<dbReference type="AlphaFoldDB" id="A0A072UAC7"/>
<proteinExistence type="predicted"/>
<gene>
    <name evidence="1" type="ordered locus">MTR_6g042235</name>
</gene>
<evidence type="ECO:0000313" key="2">
    <source>
        <dbReference type="EnsemblPlants" id="KEH26038"/>
    </source>
</evidence>
<reference evidence="1 3" key="2">
    <citation type="journal article" date="2014" name="BMC Genomics">
        <title>An improved genome release (version Mt4.0) for the model legume Medicago truncatula.</title>
        <authorList>
            <person name="Tang H."/>
            <person name="Krishnakumar V."/>
            <person name="Bidwell S."/>
            <person name="Rosen B."/>
            <person name="Chan A."/>
            <person name="Zhou S."/>
            <person name="Gentzbittel L."/>
            <person name="Childs K.L."/>
            <person name="Yandell M."/>
            <person name="Gundlach H."/>
            <person name="Mayer K.F."/>
            <person name="Schwartz D.C."/>
            <person name="Town C.D."/>
        </authorList>
    </citation>
    <scope>GENOME REANNOTATION</scope>
    <source>
        <strain evidence="1">A17</strain>
        <strain evidence="2 3">cv. Jemalong A17</strain>
    </source>
</reference>
<organism evidence="1 3">
    <name type="scientific">Medicago truncatula</name>
    <name type="common">Barrel medic</name>
    <name type="synonym">Medicago tribuloides</name>
    <dbReference type="NCBI Taxonomy" id="3880"/>
    <lineage>
        <taxon>Eukaryota</taxon>
        <taxon>Viridiplantae</taxon>
        <taxon>Streptophyta</taxon>
        <taxon>Embryophyta</taxon>
        <taxon>Tracheophyta</taxon>
        <taxon>Spermatophyta</taxon>
        <taxon>Magnoliopsida</taxon>
        <taxon>eudicotyledons</taxon>
        <taxon>Gunneridae</taxon>
        <taxon>Pentapetalae</taxon>
        <taxon>rosids</taxon>
        <taxon>fabids</taxon>
        <taxon>Fabales</taxon>
        <taxon>Fabaceae</taxon>
        <taxon>Papilionoideae</taxon>
        <taxon>50 kb inversion clade</taxon>
        <taxon>NPAAA clade</taxon>
        <taxon>Hologalegina</taxon>
        <taxon>IRL clade</taxon>
        <taxon>Trifolieae</taxon>
        <taxon>Medicago</taxon>
    </lineage>
</organism>
<protein>
    <submittedName>
        <fullName evidence="1 2">Uncharacterized protein</fullName>
    </submittedName>
</protein>
<evidence type="ECO:0000313" key="3">
    <source>
        <dbReference type="Proteomes" id="UP000002051"/>
    </source>
</evidence>
<dbReference type="HOGENOM" id="CLU_2403013_0_0_1"/>
<reference evidence="1 3" key="1">
    <citation type="journal article" date="2011" name="Nature">
        <title>The Medicago genome provides insight into the evolution of rhizobial symbioses.</title>
        <authorList>
            <person name="Young N.D."/>
            <person name="Debelle F."/>
            <person name="Oldroyd G.E."/>
            <person name="Geurts R."/>
            <person name="Cannon S.B."/>
            <person name="Udvardi M.K."/>
            <person name="Benedito V.A."/>
            <person name="Mayer K.F."/>
            <person name="Gouzy J."/>
            <person name="Schoof H."/>
            <person name="Van de Peer Y."/>
            <person name="Proost S."/>
            <person name="Cook D.R."/>
            <person name="Meyers B.C."/>
            <person name="Spannagl M."/>
            <person name="Cheung F."/>
            <person name="De Mita S."/>
            <person name="Krishnakumar V."/>
            <person name="Gundlach H."/>
            <person name="Zhou S."/>
            <person name="Mudge J."/>
            <person name="Bharti A.K."/>
            <person name="Murray J.D."/>
            <person name="Naoumkina M.A."/>
            <person name="Rosen B."/>
            <person name="Silverstein K.A."/>
            <person name="Tang H."/>
            <person name="Rombauts S."/>
            <person name="Zhao P.X."/>
            <person name="Zhou P."/>
            <person name="Barbe V."/>
            <person name="Bardou P."/>
            <person name="Bechner M."/>
            <person name="Bellec A."/>
            <person name="Berger A."/>
            <person name="Berges H."/>
            <person name="Bidwell S."/>
            <person name="Bisseling T."/>
            <person name="Choisne N."/>
            <person name="Couloux A."/>
            <person name="Denny R."/>
            <person name="Deshpande S."/>
            <person name="Dai X."/>
            <person name="Doyle J.J."/>
            <person name="Dudez A.M."/>
            <person name="Farmer A.D."/>
            <person name="Fouteau S."/>
            <person name="Franken C."/>
            <person name="Gibelin C."/>
            <person name="Gish J."/>
            <person name="Goldstein S."/>
            <person name="Gonzalez A.J."/>
            <person name="Green P.J."/>
            <person name="Hallab A."/>
            <person name="Hartog M."/>
            <person name="Hua A."/>
            <person name="Humphray S.J."/>
            <person name="Jeong D.H."/>
            <person name="Jing Y."/>
            <person name="Jocker A."/>
            <person name="Kenton S.M."/>
            <person name="Kim D.J."/>
            <person name="Klee K."/>
            <person name="Lai H."/>
            <person name="Lang C."/>
            <person name="Lin S."/>
            <person name="Macmil S.L."/>
            <person name="Magdelenat G."/>
            <person name="Matthews L."/>
            <person name="McCorrison J."/>
            <person name="Monaghan E.L."/>
            <person name="Mun J.H."/>
            <person name="Najar F.Z."/>
            <person name="Nicholson C."/>
            <person name="Noirot C."/>
            <person name="O'Bleness M."/>
            <person name="Paule C.R."/>
            <person name="Poulain J."/>
            <person name="Prion F."/>
            <person name="Qin B."/>
            <person name="Qu C."/>
            <person name="Retzel E.F."/>
            <person name="Riddle C."/>
            <person name="Sallet E."/>
            <person name="Samain S."/>
            <person name="Samson N."/>
            <person name="Sanders I."/>
            <person name="Saurat O."/>
            <person name="Scarpelli C."/>
            <person name="Schiex T."/>
            <person name="Segurens B."/>
            <person name="Severin A.J."/>
            <person name="Sherrier D.J."/>
            <person name="Shi R."/>
            <person name="Sims S."/>
            <person name="Singer S.R."/>
            <person name="Sinharoy S."/>
            <person name="Sterck L."/>
            <person name="Viollet A."/>
            <person name="Wang B.B."/>
            <person name="Wang K."/>
            <person name="Wang M."/>
            <person name="Wang X."/>
            <person name="Warfsmann J."/>
            <person name="Weissenbach J."/>
            <person name="White D.D."/>
            <person name="White J.D."/>
            <person name="Wiley G.B."/>
            <person name="Wincker P."/>
            <person name="Xing Y."/>
            <person name="Yang L."/>
            <person name="Yao Z."/>
            <person name="Ying F."/>
            <person name="Zhai J."/>
            <person name="Zhou L."/>
            <person name="Zuber A."/>
            <person name="Denarie J."/>
            <person name="Dixon R.A."/>
            <person name="May G.D."/>
            <person name="Schwartz D.C."/>
            <person name="Rogers J."/>
            <person name="Quetier F."/>
            <person name="Town C.D."/>
            <person name="Roe B.A."/>
        </authorList>
    </citation>
    <scope>NUCLEOTIDE SEQUENCE [LARGE SCALE GENOMIC DNA]</scope>
    <source>
        <strain evidence="1">A17</strain>
        <strain evidence="2 3">cv. Jemalong A17</strain>
    </source>
</reference>
<evidence type="ECO:0000313" key="1">
    <source>
        <dbReference type="EMBL" id="KEH26038.1"/>
    </source>
</evidence>
<accession>A0A072UAC7</accession>
<keyword evidence="3" id="KW-1185">Reference proteome</keyword>
<dbReference type="Proteomes" id="UP000002051">
    <property type="component" value="Chromosome 6"/>
</dbReference>